<gene>
    <name evidence="3" type="ORF">F3B98_27580</name>
</gene>
<accession>A0A642C5X3</accession>
<dbReference type="InterPro" id="IPR025485">
    <property type="entry name" value="DUF4377"/>
</dbReference>
<dbReference type="Proteomes" id="UP000435985">
    <property type="component" value="Unassembled WGS sequence"/>
</dbReference>
<sequence>MKSHFLKIQFILIVSLLMCACTDDNEEGKKVTDYSEYTITVASMKLPGVLTSSGNNIFADVYAVKDENSTEWEAHGEIAKFEYEEGYEYQIRISETSYLDYRMGDPAWTEYELLEVISKEHKNSENLPPHFIPNWYFEKHCSYINPEFAYAIDADKKEDIENDLKTDVAYKFGGSCCYMCNADKWFLLDSDMQTKEHGIVIRKSKDPTEFPESYKLLMPEQQIVAFGQYDFVTVPEEPIMQYDVMISRQFPTKSISRETYILWLYKDITAYYQSKYPDSNVNAVVIRYVVSNPC</sequence>
<evidence type="ECO:0000313" key="4">
    <source>
        <dbReference type="Proteomes" id="UP000435985"/>
    </source>
</evidence>
<proteinExistence type="predicted"/>
<comment type="caution">
    <text evidence="3">The sequence shown here is derived from an EMBL/GenBank/DDBJ whole genome shotgun (WGS) entry which is preliminary data.</text>
</comment>
<evidence type="ECO:0000256" key="1">
    <source>
        <dbReference type="SAM" id="SignalP"/>
    </source>
</evidence>
<evidence type="ECO:0000259" key="2">
    <source>
        <dbReference type="Pfam" id="PF14302"/>
    </source>
</evidence>
<reference evidence="3 4" key="1">
    <citation type="journal article" date="2019" name="Nat. Med.">
        <title>A library of human gut bacterial isolates paired with longitudinal multiomics data enables mechanistic microbiome research.</title>
        <authorList>
            <person name="Poyet M."/>
            <person name="Groussin M."/>
            <person name="Gibbons S.M."/>
            <person name="Avila-Pacheco J."/>
            <person name="Jiang X."/>
            <person name="Kearney S.M."/>
            <person name="Perrotta A.R."/>
            <person name="Berdy B."/>
            <person name="Zhao S."/>
            <person name="Lieberman T.D."/>
            <person name="Swanson P.K."/>
            <person name="Smith M."/>
            <person name="Roesemann S."/>
            <person name="Alexander J.E."/>
            <person name="Rich S.A."/>
            <person name="Livny J."/>
            <person name="Vlamakis H."/>
            <person name="Clish C."/>
            <person name="Bullock K."/>
            <person name="Deik A."/>
            <person name="Scott J."/>
            <person name="Pierce K.A."/>
            <person name="Xavier R.J."/>
            <person name="Alm E.J."/>
        </authorList>
    </citation>
    <scope>NUCLEOTIDE SEQUENCE [LARGE SCALE GENOMIC DNA]</scope>
    <source>
        <strain evidence="3 4">BIOML-A14</strain>
    </source>
</reference>
<dbReference type="PROSITE" id="PS51257">
    <property type="entry name" value="PROKAR_LIPOPROTEIN"/>
    <property type="match status" value="1"/>
</dbReference>
<organism evidence="3 4">
    <name type="scientific">Bacteroides ovatus</name>
    <dbReference type="NCBI Taxonomy" id="28116"/>
    <lineage>
        <taxon>Bacteria</taxon>
        <taxon>Pseudomonadati</taxon>
        <taxon>Bacteroidota</taxon>
        <taxon>Bacteroidia</taxon>
        <taxon>Bacteroidales</taxon>
        <taxon>Bacteroidaceae</taxon>
        <taxon>Bacteroides</taxon>
    </lineage>
</organism>
<dbReference type="Pfam" id="PF14302">
    <property type="entry name" value="DUF4377"/>
    <property type="match status" value="1"/>
</dbReference>
<protein>
    <submittedName>
        <fullName evidence="3">DUF4377 domain-containing protein</fullName>
    </submittedName>
</protein>
<feature type="chain" id="PRO_5024953423" evidence="1">
    <location>
        <begin position="21"/>
        <end position="294"/>
    </location>
</feature>
<dbReference type="EMBL" id="VWFO01000132">
    <property type="protein sequence ID" value="KAA4660071.1"/>
    <property type="molecule type" value="Genomic_DNA"/>
</dbReference>
<name>A0A642C5X3_BACOV</name>
<evidence type="ECO:0000313" key="3">
    <source>
        <dbReference type="EMBL" id="KAA4660071.1"/>
    </source>
</evidence>
<dbReference type="AlphaFoldDB" id="A0A642C5X3"/>
<keyword evidence="1" id="KW-0732">Signal</keyword>
<feature type="signal peptide" evidence="1">
    <location>
        <begin position="1"/>
        <end position="20"/>
    </location>
</feature>
<feature type="domain" description="DUF4377" evidence="2">
    <location>
        <begin position="60"/>
        <end position="119"/>
    </location>
</feature>